<name>A0A9N9P8C4_9GLOM</name>
<evidence type="ECO:0000313" key="1">
    <source>
        <dbReference type="EMBL" id="CAG8796281.1"/>
    </source>
</evidence>
<accession>A0A9N9P8C4</accession>
<comment type="caution">
    <text evidence="1">The sequence shown here is derived from an EMBL/GenBank/DDBJ whole genome shotgun (WGS) entry which is preliminary data.</text>
</comment>
<dbReference type="AlphaFoldDB" id="A0A9N9P8C4"/>
<organism evidence="1 2">
    <name type="scientific">Dentiscutata erythropus</name>
    <dbReference type="NCBI Taxonomy" id="1348616"/>
    <lineage>
        <taxon>Eukaryota</taxon>
        <taxon>Fungi</taxon>
        <taxon>Fungi incertae sedis</taxon>
        <taxon>Mucoromycota</taxon>
        <taxon>Glomeromycotina</taxon>
        <taxon>Glomeromycetes</taxon>
        <taxon>Diversisporales</taxon>
        <taxon>Gigasporaceae</taxon>
        <taxon>Dentiscutata</taxon>
    </lineage>
</organism>
<gene>
    <name evidence="1" type="ORF">DERYTH_LOCUS22450</name>
</gene>
<dbReference type="OrthoDB" id="2421011at2759"/>
<proteinExistence type="predicted"/>
<dbReference type="Proteomes" id="UP000789405">
    <property type="component" value="Unassembled WGS sequence"/>
</dbReference>
<evidence type="ECO:0000313" key="2">
    <source>
        <dbReference type="Proteomes" id="UP000789405"/>
    </source>
</evidence>
<feature type="non-terminal residue" evidence="1">
    <location>
        <position position="1"/>
    </location>
</feature>
<protein>
    <submittedName>
        <fullName evidence="1">13779_t:CDS:1</fullName>
    </submittedName>
</protein>
<keyword evidence="2" id="KW-1185">Reference proteome</keyword>
<sequence length="223" mass="26479">HRLSKQAILKTNRKNIEFDLIRHANVLQAIRFLMDSGIDNRFNESNIGDGLRYIVTDQHLQPLLTGWYITEDLLSENISKEETSIVSEDSRIINIRVRQWLTNVEIRSLKLTSRLDDNNALKDGLFAAYSEYMKQQFYIYIKLHIGDVVNIKEEDNESYAIVRRIFTHKNNDGLVYFFVWIDWLKNTKHTDFLLRCPIFERQTDSDTKWYRIYPISVLNDISK</sequence>
<dbReference type="EMBL" id="CAJVPY010031206">
    <property type="protein sequence ID" value="CAG8796281.1"/>
    <property type="molecule type" value="Genomic_DNA"/>
</dbReference>
<feature type="non-terminal residue" evidence="1">
    <location>
        <position position="223"/>
    </location>
</feature>
<reference evidence="1" key="1">
    <citation type="submission" date="2021-06" db="EMBL/GenBank/DDBJ databases">
        <authorList>
            <person name="Kallberg Y."/>
            <person name="Tangrot J."/>
            <person name="Rosling A."/>
        </authorList>
    </citation>
    <scope>NUCLEOTIDE SEQUENCE</scope>
    <source>
        <strain evidence="1">MA453B</strain>
    </source>
</reference>